<evidence type="ECO:0000313" key="3">
    <source>
        <dbReference type="EMBL" id="SDH44941.1"/>
    </source>
</evidence>
<sequence>MKNHLLAEDVQQYIQEQLHSDIKSLAFKKSPFTHIEMSELLTQIESKQKSKDKLPTWYATDNILFPKKLSIEQTSSEECAKYKASLVQGDSLIDLTGGFGIDCYYFAKQVKAVQHCEMQEDLSAIVAHNYAALGVDNITCHCGDSLVFLKENNKQRDYIYVDPARRNSAKEKVFFLSDCTPNVPEHLSDLFTHTNTILIKTSPLLDIHAGISELNHVKAVHIVALNNDVKELLWILEKGYEGEIALVAVNLTKDEPQLFHTSLTDQAVASFHAPQQYLYEPNSAILKTGKFDAVSQQYKINKLHPHSQLYTSEELVNFPGRSFKIQEVIPFNKQNAKTHLSNIKANVTVRNFPLKVEEIRKKWKIKDGGDSYIFFTTNLKNEKIIIICYKTT</sequence>
<dbReference type="AlphaFoldDB" id="A0A1G8CHI5"/>
<evidence type="ECO:0000313" key="4">
    <source>
        <dbReference type="Proteomes" id="UP000243588"/>
    </source>
</evidence>
<evidence type="ECO:0000259" key="1">
    <source>
        <dbReference type="Pfam" id="PF18096"/>
    </source>
</evidence>
<keyword evidence="4" id="KW-1185">Reference proteome</keyword>
<dbReference type="InterPro" id="IPR054168">
    <property type="entry name" value="PG_1098_Fer"/>
</dbReference>
<organism evidence="3 4">
    <name type="scientific">Myroides phaeus</name>
    <dbReference type="NCBI Taxonomy" id="702745"/>
    <lineage>
        <taxon>Bacteria</taxon>
        <taxon>Pseudomonadati</taxon>
        <taxon>Bacteroidota</taxon>
        <taxon>Flavobacteriia</taxon>
        <taxon>Flavobacteriales</taxon>
        <taxon>Flavobacteriaceae</taxon>
        <taxon>Myroides</taxon>
    </lineage>
</organism>
<dbReference type="Gene3D" id="3.40.50.150">
    <property type="entry name" value="Vaccinia Virus protein VP39"/>
    <property type="match status" value="1"/>
</dbReference>
<protein>
    <submittedName>
        <fullName evidence="3">Uncharacterized protein</fullName>
    </submittedName>
</protein>
<accession>A0A1G8CHI5</accession>
<dbReference type="Proteomes" id="UP000243588">
    <property type="component" value="Unassembled WGS sequence"/>
</dbReference>
<name>A0A1G8CHI5_9FLAO</name>
<dbReference type="InterPro" id="IPR041497">
    <property type="entry name" value="Thump-like"/>
</dbReference>
<reference evidence="4" key="1">
    <citation type="submission" date="2016-10" db="EMBL/GenBank/DDBJ databases">
        <authorList>
            <person name="Varghese N."/>
            <person name="Submissions S."/>
        </authorList>
    </citation>
    <scope>NUCLEOTIDE SEQUENCE [LARGE SCALE GENOMIC DNA]</scope>
    <source>
        <strain evidence="4">DSM 23313</strain>
    </source>
</reference>
<dbReference type="STRING" id="702745.SAMN05421818_10456"/>
<feature type="domain" description="THUMP-like" evidence="1">
    <location>
        <begin position="320"/>
        <end position="388"/>
    </location>
</feature>
<feature type="domain" description="PG-1098 ferredoxin-like" evidence="2">
    <location>
        <begin position="277"/>
        <end position="319"/>
    </location>
</feature>
<dbReference type="EMBL" id="FNDQ01000004">
    <property type="protein sequence ID" value="SDH44941.1"/>
    <property type="molecule type" value="Genomic_DNA"/>
</dbReference>
<dbReference type="InterPro" id="IPR029063">
    <property type="entry name" value="SAM-dependent_MTases_sf"/>
</dbReference>
<evidence type="ECO:0000259" key="2">
    <source>
        <dbReference type="Pfam" id="PF22013"/>
    </source>
</evidence>
<dbReference type="RefSeq" id="WP_090406102.1">
    <property type="nucleotide sequence ID" value="NZ_FNDQ01000004.1"/>
</dbReference>
<dbReference type="Pfam" id="PF22013">
    <property type="entry name" value="PG_1098_Fer"/>
    <property type="match status" value="1"/>
</dbReference>
<dbReference type="Pfam" id="PF18096">
    <property type="entry name" value="Thump_like"/>
    <property type="match status" value="1"/>
</dbReference>
<gene>
    <name evidence="3" type="ORF">SAMN05421818_10456</name>
</gene>
<proteinExistence type="predicted"/>
<dbReference type="Gene3D" id="1.10.10.1110">
    <property type="entry name" value="Methyltransferase PG1098, N-terminal domain"/>
    <property type="match status" value="1"/>
</dbReference>
<dbReference type="SUPFAM" id="SSF53335">
    <property type="entry name" value="S-adenosyl-L-methionine-dependent methyltransferases"/>
    <property type="match status" value="1"/>
</dbReference>